<sequence>MQPAPRTQIYEAIICDDLLPPDDSSPDRCKAAAVQEELVFLKGTERLLGAFPTILAIPYSLAANRFGRRNVLSLALFGLLLEETWNFTICWFSPAFKIRLVLAAVGFEVIGGGFGVVTTMVHVIAADSTTGEARIDLFFAIHAIGIVAAILGQLTSSLLMQINLWLPWAAGLCCILLAGTASLFIQETRQAAAPPANAPDGEREPLLLPETDTRGPASDCETMAGGSSQEPRTMMARLVGTWKLFQAAGRLVKAQTRLLFLLGLVLTCQMSEDSFPIMLLLYASKRFGWSFAKANLFWALGEGVQLVVLLALLPLVGRLLKRRLGGFAKDATLAQISAALLGTGTLLIGLGWNVPLFVAGIVLTASAAGMQSLLRNLITDSIRAEQVSLVYSIVTVLHVVGGALAGPLYSVAFVAGMRRGIGWTGLPFGIAGVLGLLSFGLLLGLRKRW</sequence>
<keyword evidence="3 6" id="KW-1133">Transmembrane helix</keyword>
<dbReference type="PANTHER" id="PTHR23507:SF1">
    <property type="entry name" value="FI18259P1-RELATED"/>
    <property type="match status" value="1"/>
</dbReference>
<reference evidence="8" key="1">
    <citation type="journal article" date="2023" name="bioRxiv">
        <title>Complete genome of the Medicago anthracnose fungus, Colletotrichum destructivum, reveals a mini-chromosome-like region within a core chromosome.</title>
        <authorList>
            <person name="Lapalu N."/>
            <person name="Simon A."/>
            <person name="Lu A."/>
            <person name="Plaumann P.-L."/>
            <person name="Amselem J."/>
            <person name="Pigne S."/>
            <person name="Auger A."/>
            <person name="Koch C."/>
            <person name="Dallery J.-F."/>
            <person name="O'Connell R.J."/>
        </authorList>
    </citation>
    <scope>NUCLEOTIDE SEQUENCE [LARGE SCALE GENOMIC DNA]</scope>
    <source>
        <strain evidence="8">CBS 520.97</strain>
    </source>
</reference>
<dbReference type="GO" id="GO:0022857">
    <property type="term" value="F:transmembrane transporter activity"/>
    <property type="evidence" value="ECO:0007669"/>
    <property type="project" value="InterPro"/>
</dbReference>
<dbReference type="EMBL" id="CP137313">
    <property type="protein sequence ID" value="WQF89227.1"/>
    <property type="molecule type" value="Genomic_DNA"/>
</dbReference>
<name>A0AAX4J121_9PEZI</name>
<dbReference type="PANTHER" id="PTHR23507">
    <property type="entry name" value="ZGC:174356"/>
    <property type="match status" value="1"/>
</dbReference>
<accession>A0AAX4J121</accession>
<feature type="transmembrane region" description="Helical" evidence="6">
    <location>
        <begin position="71"/>
        <end position="94"/>
    </location>
</feature>
<evidence type="ECO:0000256" key="4">
    <source>
        <dbReference type="ARBA" id="ARBA00023136"/>
    </source>
</evidence>
<dbReference type="GO" id="GO:0016020">
    <property type="term" value="C:membrane"/>
    <property type="evidence" value="ECO:0007669"/>
    <property type="project" value="UniProtKB-SubCell"/>
</dbReference>
<dbReference type="Proteomes" id="UP001322277">
    <property type="component" value="Chromosome 9"/>
</dbReference>
<dbReference type="InterPro" id="IPR011701">
    <property type="entry name" value="MFS"/>
</dbReference>
<organism evidence="7 8">
    <name type="scientific">Colletotrichum destructivum</name>
    <dbReference type="NCBI Taxonomy" id="34406"/>
    <lineage>
        <taxon>Eukaryota</taxon>
        <taxon>Fungi</taxon>
        <taxon>Dikarya</taxon>
        <taxon>Ascomycota</taxon>
        <taxon>Pezizomycotina</taxon>
        <taxon>Sordariomycetes</taxon>
        <taxon>Hypocreomycetidae</taxon>
        <taxon>Glomerellales</taxon>
        <taxon>Glomerellaceae</taxon>
        <taxon>Colletotrichum</taxon>
        <taxon>Colletotrichum destructivum species complex</taxon>
    </lineage>
</organism>
<dbReference type="Gene3D" id="1.20.1250.20">
    <property type="entry name" value="MFS general substrate transporter like domains"/>
    <property type="match status" value="2"/>
</dbReference>
<proteinExistence type="predicted"/>
<evidence type="ECO:0000256" key="3">
    <source>
        <dbReference type="ARBA" id="ARBA00022989"/>
    </source>
</evidence>
<protein>
    <submittedName>
        <fullName evidence="7">Major facilitator superfamily, MFS transporter superfamily</fullName>
    </submittedName>
</protein>
<dbReference type="SUPFAM" id="SSF103473">
    <property type="entry name" value="MFS general substrate transporter"/>
    <property type="match status" value="1"/>
</dbReference>
<dbReference type="GeneID" id="87950741"/>
<keyword evidence="8" id="KW-1185">Reference proteome</keyword>
<feature type="transmembrane region" description="Helical" evidence="6">
    <location>
        <begin position="296"/>
        <end position="320"/>
    </location>
</feature>
<comment type="subcellular location">
    <subcellularLocation>
        <location evidence="1">Membrane</location>
        <topology evidence="1">Multi-pass membrane protein</topology>
    </subcellularLocation>
</comment>
<dbReference type="Pfam" id="PF07690">
    <property type="entry name" value="MFS_1"/>
    <property type="match status" value="1"/>
</dbReference>
<keyword evidence="2 6" id="KW-0812">Transmembrane</keyword>
<feature type="transmembrane region" description="Helical" evidence="6">
    <location>
        <begin position="165"/>
        <end position="185"/>
    </location>
</feature>
<feature type="transmembrane region" description="Helical" evidence="6">
    <location>
        <begin position="100"/>
        <end position="125"/>
    </location>
</feature>
<evidence type="ECO:0000256" key="1">
    <source>
        <dbReference type="ARBA" id="ARBA00004141"/>
    </source>
</evidence>
<evidence type="ECO:0000256" key="5">
    <source>
        <dbReference type="SAM" id="MobiDB-lite"/>
    </source>
</evidence>
<evidence type="ECO:0000313" key="8">
    <source>
        <dbReference type="Proteomes" id="UP001322277"/>
    </source>
</evidence>
<feature type="transmembrane region" description="Helical" evidence="6">
    <location>
        <begin position="389"/>
        <end position="409"/>
    </location>
</feature>
<feature type="transmembrane region" description="Helical" evidence="6">
    <location>
        <begin position="137"/>
        <end position="159"/>
    </location>
</feature>
<dbReference type="AlphaFoldDB" id="A0AAX4J121"/>
<feature type="transmembrane region" description="Helical" evidence="6">
    <location>
        <begin position="332"/>
        <end position="350"/>
    </location>
</feature>
<evidence type="ECO:0000313" key="7">
    <source>
        <dbReference type="EMBL" id="WQF89227.1"/>
    </source>
</evidence>
<keyword evidence="4 6" id="KW-0472">Membrane</keyword>
<dbReference type="InterPro" id="IPR036259">
    <property type="entry name" value="MFS_trans_sf"/>
</dbReference>
<feature type="transmembrane region" description="Helical" evidence="6">
    <location>
        <begin position="421"/>
        <end position="445"/>
    </location>
</feature>
<evidence type="ECO:0000256" key="2">
    <source>
        <dbReference type="ARBA" id="ARBA00022692"/>
    </source>
</evidence>
<evidence type="ECO:0000256" key="6">
    <source>
        <dbReference type="SAM" id="Phobius"/>
    </source>
</evidence>
<feature type="transmembrane region" description="Helical" evidence="6">
    <location>
        <begin position="258"/>
        <end position="284"/>
    </location>
</feature>
<feature type="region of interest" description="Disordered" evidence="5">
    <location>
        <begin position="193"/>
        <end position="212"/>
    </location>
</feature>
<dbReference type="KEGG" id="cdet:87950741"/>
<feature type="transmembrane region" description="Helical" evidence="6">
    <location>
        <begin position="356"/>
        <end position="377"/>
    </location>
</feature>
<gene>
    <name evidence="7" type="ORF">CDEST_14241</name>
</gene>
<dbReference type="RefSeq" id="XP_062786448.1">
    <property type="nucleotide sequence ID" value="XM_062930397.1"/>
</dbReference>